<dbReference type="InterPro" id="IPR015421">
    <property type="entry name" value="PyrdxlP-dep_Trfase_major"/>
</dbReference>
<evidence type="ECO:0000313" key="6">
    <source>
        <dbReference type="EMBL" id="TDQ04214.1"/>
    </source>
</evidence>
<dbReference type="GO" id="GO:0005737">
    <property type="term" value="C:cytoplasm"/>
    <property type="evidence" value="ECO:0007669"/>
    <property type="project" value="TreeGrafter"/>
</dbReference>
<dbReference type="GO" id="GO:0019346">
    <property type="term" value="P:transsulfuration"/>
    <property type="evidence" value="ECO:0007669"/>
    <property type="project" value="InterPro"/>
</dbReference>
<dbReference type="InterPro" id="IPR015422">
    <property type="entry name" value="PyrdxlP-dep_Trfase_small"/>
</dbReference>
<comment type="caution">
    <text evidence="6">The sequence shown here is derived from an EMBL/GenBank/DDBJ whole genome shotgun (WGS) entry which is preliminary data.</text>
</comment>
<dbReference type="GO" id="GO:0003962">
    <property type="term" value="F:cystathionine gamma-synthase activity"/>
    <property type="evidence" value="ECO:0007669"/>
    <property type="project" value="TreeGrafter"/>
</dbReference>
<evidence type="ECO:0000256" key="3">
    <source>
        <dbReference type="ARBA" id="ARBA00022898"/>
    </source>
</evidence>
<dbReference type="AlphaFoldDB" id="A0A4R6SK55"/>
<keyword evidence="3 4" id="KW-0663">Pyridoxal phosphate</keyword>
<dbReference type="NCBIfam" id="NF005871">
    <property type="entry name" value="PRK07811.1"/>
    <property type="match status" value="1"/>
</dbReference>
<evidence type="ECO:0000256" key="5">
    <source>
        <dbReference type="RuleBase" id="RU362118"/>
    </source>
</evidence>
<gene>
    <name evidence="6" type="ORF">EV186_101156</name>
</gene>
<dbReference type="Gene3D" id="3.40.640.10">
    <property type="entry name" value="Type I PLP-dependent aspartate aminotransferase-like (Major domain)"/>
    <property type="match status" value="1"/>
</dbReference>
<sequence>MLVLGRTLGVMVDNVSRLGFETRAIHAGQEPDPRTGAVIVPIYATSTYAQDGVGGLREGGYEYSRTANPTRTALEECLAALEGGTYGLAFPSGMAAADVALRALCRPGDHVIIPHDAYGGTFRLVDKVLKHWGIEHTAVNLSDVDAARAAVRPNTKVIWCETPTNPLLSVADIAALSGIAHENDARLVVDNTFATPYLQLPLSLGADIVLHSTTKYLGGHSDVVGGALITSDSALREEFFFLRNAAGAAPGPFDAWLTLRGVKTLALRMNKHSDNAERVVEALLGHPKVDHVYYPGLPDNPGHEAAAKQMRRFGGMVSFTVKGGEQAALDVVARTEIFILGESLGGVESLIEHPGRMTHLSVAGSMLQVPDNLVRLSCGIEDGTDLVQDLLAALG</sequence>
<proteinExistence type="inferred from homology"/>
<evidence type="ECO:0000313" key="7">
    <source>
        <dbReference type="Proteomes" id="UP000295444"/>
    </source>
</evidence>
<dbReference type="InterPro" id="IPR000277">
    <property type="entry name" value="Cys/Met-Metab_PyrdxlP-dep_enz"/>
</dbReference>
<name>A0A4R6SK55_LABRH</name>
<dbReference type="GO" id="GO:0030170">
    <property type="term" value="F:pyridoxal phosphate binding"/>
    <property type="evidence" value="ECO:0007669"/>
    <property type="project" value="InterPro"/>
</dbReference>
<evidence type="ECO:0000256" key="1">
    <source>
        <dbReference type="ARBA" id="ARBA00001933"/>
    </source>
</evidence>
<dbReference type="GO" id="GO:0004123">
    <property type="term" value="F:cystathionine gamma-lyase activity"/>
    <property type="evidence" value="ECO:0007669"/>
    <property type="project" value="TreeGrafter"/>
</dbReference>
<reference evidence="6 7" key="1">
    <citation type="submission" date="2019-03" db="EMBL/GenBank/DDBJ databases">
        <title>Genomic Encyclopedia of Type Strains, Phase IV (KMG-IV): sequencing the most valuable type-strain genomes for metagenomic binning, comparative biology and taxonomic classification.</title>
        <authorList>
            <person name="Goeker M."/>
        </authorList>
    </citation>
    <scope>NUCLEOTIDE SEQUENCE [LARGE SCALE GENOMIC DNA]</scope>
    <source>
        <strain evidence="6 7">DSM 45361</strain>
    </source>
</reference>
<dbReference type="InterPro" id="IPR015424">
    <property type="entry name" value="PyrdxlP-dep_Trfase"/>
</dbReference>
<dbReference type="Proteomes" id="UP000295444">
    <property type="component" value="Unassembled WGS sequence"/>
</dbReference>
<comment type="cofactor">
    <cofactor evidence="1 5">
        <name>pyridoxal 5'-phosphate</name>
        <dbReference type="ChEBI" id="CHEBI:597326"/>
    </cofactor>
</comment>
<keyword evidence="7" id="KW-1185">Reference proteome</keyword>
<organism evidence="6 7">
    <name type="scientific">Labedaea rhizosphaerae</name>
    <dbReference type="NCBI Taxonomy" id="598644"/>
    <lineage>
        <taxon>Bacteria</taxon>
        <taxon>Bacillati</taxon>
        <taxon>Actinomycetota</taxon>
        <taxon>Actinomycetes</taxon>
        <taxon>Pseudonocardiales</taxon>
        <taxon>Pseudonocardiaceae</taxon>
        <taxon>Labedaea</taxon>
    </lineage>
</organism>
<dbReference type="InterPro" id="IPR054542">
    <property type="entry name" value="Cys_met_metab_PP"/>
</dbReference>
<dbReference type="CDD" id="cd00614">
    <property type="entry name" value="CGS_like"/>
    <property type="match status" value="1"/>
</dbReference>
<dbReference type="PROSITE" id="PS00868">
    <property type="entry name" value="CYS_MET_METAB_PP"/>
    <property type="match status" value="1"/>
</dbReference>
<dbReference type="FunFam" id="3.40.640.10:FF:000009">
    <property type="entry name" value="Cystathionine gamma-synthase homolog"/>
    <property type="match status" value="1"/>
</dbReference>
<dbReference type="Gene3D" id="3.90.1150.10">
    <property type="entry name" value="Aspartate Aminotransferase, domain 1"/>
    <property type="match status" value="1"/>
</dbReference>
<dbReference type="GO" id="GO:0019343">
    <property type="term" value="P:cysteine biosynthetic process via cystathionine"/>
    <property type="evidence" value="ECO:0007669"/>
    <property type="project" value="TreeGrafter"/>
</dbReference>
<dbReference type="PANTHER" id="PTHR11808">
    <property type="entry name" value="TRANS-SULFURATION ENZYME FAMILY MEMBER"/>
    <property type="match status" value="1"/>
</dbReference>
<evidence type="ECO:0000256" key="2">
    <source>
        <dbReference type="ARBA" id="ARBA00009077"/>
    </source>
</evidence>
<evidence type="ECO:0000256" key="4">
    <source>
        <dbReference type="PIRSR" id="PIRSR001434-2"/>
    </source>
</evidence>
<accession>A0A4R6SK55</accession>
<dbReference type="Pfam" id="PF01053">
    <property type="entry name" value="Cys_Met_Meta_PP"/>
    <property type="match status" value="1"/>
</dbReference>
<feature type="modified residue" description="N6-(pyridoxal phosphate)lysine" evidence="4">
    <location>
        <position position="215"/>
    </location>
</feature>
<dbReference type="SUPFAM" id="SSF53383">
    <property type="entry name" value="PLP-dependent transferases"/>
    <property type="match status" value="1"/>
</dbReference>
<comment type="similarity">
    <text evidence="2 5">Belongs to the trans-sulfuration enzymes family.</text>
</comment>
<dbReference type="EMBL" id="SNXZ01000001">
    <property type="protein sequence ID" value="TDQ04214.1"/>
    <property type="molecule type" value="Genomic_DNA"/>
</dbReference>
<dbReference type="PANTHER" id="PTHR11808:SF15">
    <property type="entry name" value="CYSTATHIONINE GAMMA-LYASE"/>
    <property type="match status" value="1"/>
</dbReference>
<dbReference type="PIRSF" id="PIRSF001434">
    <property type="entry name" value="CGS"/>
    <property type="match status" value="1"/>
</dbReference>
<protein>
    <submittedName>
        <fullName evidence="6">Cystathionine gamma-synthase</fullName>
    </submittedName>
</protein>